<dbReference type="Pfam" id="PF01016">
    <property type="entry name" value="Ribosomal_L27"/>
    <property type="match status" value="1"/>
</dbReference>
<dbReference type="PANTHER" id="PTHR15893">
    <property type="entry name" value="RIBOSOMAL PROTEIN L27"/>
    <property type="match status" value="1"/>
</dbReference>
<dbReference type="Proteomes" id="UP001519331">
    <property type="component" value="Unassembled WGS sequence"/>
</dbReference>
<dbReference type="PROSITE" id="PS00831">
    <property type="entry name" value="RIBOSOMAL_L27"/>
    <property type="match status" value="1"/>
</dbReference>
<comment type="similarity">
    <text evidence="1 5">Belongs to the bacterial ribosomal protein bL27 family.</text>
</comment>
<dbReference type="PRINTS" id="PR00063">
    <property type="entry name" value="RIBOSOMALL27"/>
</dbReference>
<proteinExistence type="inferred from homology"/>
<keyword evidence="8" id="KW-1185">Reference proteome</keyword>
<protein>
    <recommendedName>
        <fullName evidence="4 5">Large ribosomal subunit protein bL27</fullName>
    </recommendedName>
</protein>
<keyword evidence="2 5" id="KW-0689">Ribosomal protein</keyword>
<evidence type="ECO:0000256" key="6">
    <source>
        <dbReference type="SAM" id="MobiDB-lite"/>
    </source>
</evidence>
<dbReference type="Gene3D" id="2.40.50.100">
    <property type="match status" value="1"/>
</dbReference>
<dbReference type="NCBIfam" id="TIGR00062">
    <property type="entry name" value="L27"/>
    <property type="match status" value="1"/>
</dbReference>
<dbReference type="HAMAP" id="MF_00539">
    <property type="entry name" value="Ribosomal_bL27"/>
    <property type="match status" value="1"/>
</dbReference>
<evidence type="ECO:0000256" key="5">
    <source>
        <dbReference type="HAMAP-Rule" id="MF_00539"/>
    </source>
</evidence>
<organism evidence="7 8">
    <name type="scientific">Nesterenkonia lacusekhoensis</name>
    <dbReference type="NCBI Taxonomy" id="150832"/>
    <lineage>
        <taxon>Bacteria</taxon>
        <taxon>Bacillati</taxon>
        <taxon>Actinomycetota</taxon>
        <taxon>Actinomycetes</taxon>
        <taxon>Micrococcales</taxon>
        <taxon>Micrococcaceae</taxon>
        <taxon>Nesterenkonia</taxon>
    </lineage>
</organism>
<sequence>MAHKKGASSTRNGRDSNAQRLGVKRFGGQNVSAGEILIRQRGTKFHPGTNVGRGGDDTLFALADGSVEFGNRRGRKVVNIVPAA</sequence>
<name>A0ABS4T0Y4_9MICC</name>
<dbReference type="InterPro" id="IPR001684">
    <property type="entry name" value="Ribosomal_bL27"/>
</dbReference>
<evidence type="ECO:0000256" key="2">
    <source>
        <dbReference type="ARBA" id="ARBA00022980"/>
    </source>
</evidence>
<dbReference type="EMBL" id="JAGINX010000001">
    <property type="protein sequence ID" value="MBP2318100.1"/>
    <property type="molecule type" value="Genomic_DNA"/>
</dbReference>
<dbReference type="GO" id="GO:0005840">
    <property type="term" value="C:ribosome"/>
    <property type="evidence" value="ECO:0007669"/>
    <property type="project" value="UniProtKB-KW"/>
</dbReference>
<accession>A0ABS4T0Y4</accession>
<evidence type="ECO:0000256" key="4">
    <source>
        <dbReference type="ARBA" id="ARBA00035175"/>
    </source>
</evidence>
<gene>
    <name evidence="5" type="primary">rpmA</name>
    <name evidence="7" type="ORF">JOF45_001119</name>
</gene>
<evidence type="ECO:0000313" key="7">
    <source>
        <dbReference type="EMBL" id="MBP2318100.1"/>
    </source>
</evidence>
<feature type="compositionally biased region" description="Polar residues" evidence="6">
    <location>
        <begin position="7"/>
        <end position="19"/>
    </location>
</feature>
<feature type="region of interest" description="Disordered" evidence="6">
    <location>
        <begin position="1"/>
        <end position="25"/>
    </location>
</feature>
<evidence type="ECO:0000313" key="8">
    <source>
        <dbReference type="Proteomes" id="UP001519331"/>
    </source>
</evidence>
<evidence type="ECO:0000256" key="3">
    <source>
        <dbReference type="ARBA" id="ARBA00023274"/>
    </source>
</evidence>
<dbReference type="PANTHER" id="PTHR15893:SF0">
    <property type="entry name" value="LARGE RIBOSOMAL SUBUNIT PROTEIN BL27M"/>
    <property type="match status" value="1"/>
</dbReference>
<keyword evidence="3 5" id="KW-0687">Ribonucleoprotein</keyword>
<comment type="caution">
    <text evidence="7">The sequence shown here is derived from an EMBL/GenBank/DDBJ whole genome shotgun (WGS) entry which is preliminary data.</text>
</comment>
<reference evidence="7 8" key="1">
    <citation type="submission" date="2021-03" db="EMBL/GenBank/DDBJ databases">
        <title>Sequencing the genomes of 1000 actinobacteria strains.</title>
        <authorList>
            <person name="Klenk H.-P."/>
        </authorList>
    </citation>
    <scope>NUCLEOTIDE SEQUENCE [LARGE SCALE GENOMIC DNA]</scope>
    <source>
        <strain evidence="7 8">DSM 12544</strain>
    </source>
</reference>
<dbReference type="SUPFAM" id="SSF110324">
    <property type="entry name" value="Ribosomal L27 protein-like"/>
    <property type="match status" value="1"/>
</dbReference>
<evidence type="ECO:0000256" key="1">
    <source>
        <dbReference type="ARBA" id="ARBA00010797"/>
    </source>
</evidence>
<dbReference type="InterPro" id="IPR018261">
    <property type="entry name" value="Ribosomal_bL27_CS"/>
</dbReference>
<dbReference type="RefSeq" id="WP_210048432.1">
    <property type="nucleotide sequence ID" value="NZ_JAGINX010000001.1"/>
</dbReference>